<evidence type="ECO:0000256" key="1">
    <source>
        <dbReference type="SAM" id="Phobius"/>
    </source>
</evidence>
<accession>A0ABU0WYG0</accession>
<dbReference type="EMBL" id="NSDM01000005">
    <property type="protein sequence ID" value="MDQ2584890.1"/>
    <property type="molecule type" value="Genomic_DNA"/>
</dbReference>
<keyword evidence="1" id="KW-1133">Transmembrane helix</keyword>
<dbReference type="Proteomes" id="UP001225605">
    <property type="component" value="Unassembled WGS sequence"/>
</dbReference>
<name>A0ABU0WYG0_9PSEU</name>
<dbReference type="NCBIfam" id="NF041516">
    <property type="entry name" value="PA2928_fam"/>
    <property type="match status" value="1"/>
</dbReference>
<feature type="transmembrane region" description="Helical" evidence="1">
    <location>
        <begin position="27"/>
        <end position="46"/>
    </location>
</feature>
<dbReference type="InterPro" id="IPR015943">
    <property type="entry name" value="WD40/YVTN_repeat-like_dom_sf"/>
</dbReference>
<evidence type="ECO:0000313" key="2">
    <source>
        <dbReference type="EMBL" id="MDQ2584890.1"/>
    </source>
</evidence>
<organism evidence="2 3">
    <name type="scientific">Saccharothrix yanglingensis</name>
    <dbReference type="NCBI Taxonomy" id="659496"/>
    <lineage>
        <taxon>Bacteria</taxon>
        <taxon>Bacillati</taxon>
        <taxon>Actinomycetota</taxon>
        <taxon>Actinomycetes</taxon>
        <taxon>Pseudonocardiales</taxon>
        <taxon>Pseudonocardiaceae</taxon>
        <taxon>Saccharothrix</taxon>
    </lineage>
</organism>
<gene>
    <name evidence="2" type="ORF">CKY47_13040</name>
</gene>
<dbReference type="SUPFAM" id="SSF50969">
    <property type="entry name" value="YVTN repeat-like/Quinoprotein amine dehydrogenase"/>
    <property type="match status" value="1"/>
</dbReference>
<protein>
    <recommendedName>
        <fullName evidence="4">Pyrroloquinoline-quinone binding quinoprotein</fullName>
    </recommendedName>
</protein>
<reference evidence="2 3" key="1">
    <citation type="submission" date="2017-06" db="EMBL/GenBank/DDBJ databases">
        <title>Cultured bacterium strain Saccharothrix yanglingensis Hhs.015.</title>
        <authorList>
            <person name="Xia Y."/>
        </authorList>
    </citation>
    <scope>NUCLEOTIDE SEQUENCE [LARGE SCALE GENOMIC DNA]</scope>
    <source>
        <strain evidence="2 3">Hhs.015</strain>
    </source>
</reference>
<dbReference type="Gene3D" id="2.130.10.10">
    <property type="entry name" value="YVTN repeat-like/Quinoprotein amine dehydrogenase"/>
    <property type="match status" value="1"/>
</dbReference>
<keyword evidence="3" id="KW-1185">Reference proteome</keyword>
<comment type="caution">
    <text evidence="2">The sequence shown here is derived from an EMBL/GenBank/DDBJ whole genome shotgun (WGS) entry which is preliminary data.</text>
</comment>
<proteinExistence type="predicted"/>
<keyword evidence="1" id="KW-0472">Membrane</keyword>
<dbReference type="RefSeq" id="WP_306746045.1">
    <property type="nucleotide sequence ID" value="NZ_NSDM01000005.1"/>
</dbReference>
<dbReference type="InterPro" id="IPR048161">
    <property type="entry name" value="PA2928-like"/>
</dbReference>
<evidence type="ECO:0008006" key="4">
    <source>
        <dbReference type="Google" id="ProtNLM"/>
    </source>
</evidence>
<dbReference type="InterPro" id="IPR011044">
    <property type="entry name" value="Quino_amine_DH_bsu"/>
</dbReference>
<sequence length="345" mass="35332">MYEMPEQYTPVAPYETPPRPRRRVAPLALLPLVLFAAAFFGGSYLLSPEPDVEVGPGFGFARVDGRQAVLVPYGRHGPRGMFQLMAQDVFQVRLAAVDTASGELLWDAQLSDRLIWEATVLAAGERYAYLATDSGLVVVSLADGSVVAGGADVVGEAYVASPTAYAHDPDGRRVVALDANGVVLAVPLDGVEAVPVEPGPWAQRLSGNNVPPPPPTAREVRLGAEVLALRDLPVGGVLVRTPGDVPVCDTVFHGAALLAGAAPAGHVLVQHQPSVNDRGTALSAVSLATGRVTATVGTGAAATRAVTGPDGTTAVAAGDGLVIARADGSLADLAVGGTDFFGNPT</sequence>
<keyword evidence="1" id="KW-0812">Transmembrane</keyword>
<evidence type="ECO:0000313" key="3">
    <source>
        <dbReference type="Proteomes" id="UP001225605"/>
    </source>
</evidence>